<dbReference type="AlphaFoldDB" id="M1UQ80"/>
<dbReference type="RefSeq" id="XP_005535957.1">
    <property type="nucleotide sequence ID" value="XM_005535900.1"/>
</dbReference>
<reference evidence="3 4" key="1">
    <citation type="journal article" date="2004" name="Nature">
        <title>Genome sequence of the ultrasmall unicellular red alga Cyanidioschyzon merolae 10D.</title>
        <authorList>
            <person name="Matsuzaki M."/>
            <person name="Misumi O."/>
            <person name="Shin-i T."/>
            <person name="Maruyama S."/>
            <person name="Takahara M."/>
            <person name="Miyagishima S."/>
            <person name="Mori T."/>
            <person name="Nishida K."/>
            <person name="Yagisawa F."/>
            <person name="Nishida K."/>
            <person name="Yoshida Y."/>
            <person name="Nishimura Y."/>
            <person name="Nakao S."/>
            <person name="Kobayashi T."/>
            <person name="Momoyama Y."/>
            <person name="Higashiyama T."/>
            <person name="Minoda A."/>
            <person name="Sano M."/>
            <person name="Nomoto H."/>
            <person name="Oishi K."/>
            <person name="Hayashi H."/>
            <person name="Ohta F."/>
            <person name="Nishizaka S."/>
            <person name="Haga S."/>
            <person name="Miura S."/>
            <person name="Morishita T."/>
            <person name="Kabeya Y."/>
            <person name="Terasawa K."/>
            <person name="Suzuki Y."/>
            <person name="Ishii Y."/>
            <person name="Asakawa S."/>
            <person name="Takano H."/>
            <person name="Ohta N."/>
            <person name="Kuroiwa H."/>
            <person name="Tanaka K."/>
            <person name="Shimizu N."/>
            <person name="Sugano S."/>
            <person name="Sato N."/>
            <person name="Nozaki H."/>
            <person name="Ogasawara N."/>
            <person name="Kohara Y."/>
            <person name="Kuroiwa T."/>
        </authorList>
    </citation>
    <scope>NUCLEOTIDE SEQUENCE [LARGE SCALE GENOMIC DNA]</scope>
    <source>
        <strain evidence="3 4">10D</strain>
    </source>
</reference>
<dbReference type="EMBL" id="AP006489">
    <property type="protein sequence ID" value="BAM79671.1"/>
    <property type="molecule type" value="Genomic_DNA"/>
</dbReference>
<keyword evidence="4" id="KW-1185">Reference proteome</keyword>
<dbReference type="OMA" id="IYLQNWA"/>
<organism evidence="3 4">
    <name type="scientific">Cyanidioschyzon merolae (strain NIES-3377 / 10D)</name>
    <name type="common">Unicellular red alga</name>
    <dbReference type="NCBI Taxonomy" id="280699"/>
    <lineage>
        <taxon>Eukaryota</taxon>
        <taxon>Rhodophyta</taxon>
        <taxon>Bangiophyceae</taxon>
        <taxon>Cyanidiales</taxon>
        <taxon>Cyanidiaceae</taxon>
        <taxon>Cyanidioschyzon</taxon>
    </lineage>
</organism>
<evidence type="ECO:0000313" key="4">
    <source>
        <dbReference type="Proteomes" id="UP000007014"/>
    </source>
</evidence>
<dbReference type="InterPro" id="IPR019585">
    <property type="entry name" value="Rpn7/CSN1"/>
</dbReference>
<dbReference type="Gene3D" id="1.25.40.570">
    <property type="match status" value="1"/>
</dbReference>
<gene>
    <name evidence="3" type="ORF">CYME_CMG170C</name>
</gene>
<evidence type="ECO:0000259" key="2">
    <source>
        <dbReference type="PROSITE" id="PS50250"/>
    </source>
</evidence>
<dbReference type="GO" id="GO:0043161">
    <property type="term" value="P:proteasome-mediated ubiquitin-dependent protein catabolic process"/>
    <property type="evidence" value="ECO:0007669"/>
    <property type="project" value="TreeGrafter"/>
</dbReference>
<dbReference type="PROSITE" id="PS50250">
    <property type="entry name" value="PCI"/>
    <property type="match status" value="1"/>
</dbReference>
<dbReference type="GeneID" id="16993172"/>
<reference evidence="3 4" key="2">
    <citation type="journal article" date="2007" name="BMC Biol.">
        <title>A 100%-complete sequence reveals unusually simple genomic features in the hot-spring red alga Cyanidioschyzon merolae.</title>
        <authorList>
            <person name="Nozaki H."/>
            <person name="Takano H."/>
            <person name="Misumi O."/>
            <person name="Terasawa K."/>
            <person name="Matsuzaki M."/>
            <person name="Maruyama S."/>
            <person name="Nishida K."/>
            <person name="Yagisawa F."/>
            <person name="Yoshida Y."/>
            <person name="Fujiwara T."/>
            <person name="Takio S."/>
            <person name="Tamura K."/>
            <person name="Chung S.J."/>
            <person name="Nakamura S."/>
            <person name="Kuroiwa H."/>
            <person name="Tanaka K."/>
            <person name="Sato N."/>
            <person name="Kuroiwa T."/>
        </authorList>
    </citation>
    <scope>NUCLEOTIDE SEQUENCE [LARGE SCALE GENOMIC DNA]</scope>
    <source>
        <strain evidence="3 4">10D</strain>
    </source>
</reference>
<dbReference type="InterPro" id="IPR036390">
    <property type="entry name" value="WH_DNA-bd_sf"/>
</dbReference>
<dbReference type="GO" id="GO:0000502">
    <property type="term" value="C:proteasome complex"/>
    <property type="evidence" value="ECO:0007669"/>
    <property type="project" value="UniProtKB-KW"/>
</dbReference>
<accession>M1UQ80</accession>
<protein>
    <submittedName>
        <fullName evidence="3">26S proteasome regulatory subunit RPN7</fullName>
    </submittedName>
</protein>
<evidence type="ECO:0000313" key="3">
    <source>
        <dbReference type="EMBL" id="BAM79671.1"/>
    </source>
</evidence>
<feature type="domain" description="PCI" evidence="2">
    <location>
        <begin position="363"/>
        <end position="531"/>
    </location>
</feature>
<evidence type="ECO:0000256" key="1">
    <source>
        <dbReference type="ARBA" id="ARBA00022942"/>
    </source>
</evidence>
<dbReference type="Pfam" id="PF21154">
    <property type="entry name" value="RPN7_PSMD6_C"/>
    <property type="match status" value="1"/>
</dbReference>
<dbReference type="SUPFAM" id="SSF46785">
    <property type="entry name" value="Winged helix' DNA-binding domain"/>
    <property type="match status" value="1"/>
</dbReference>
<dbReference type="HOGENOM" id="CLU_031814_0_2_1"/>
<dbReference type="InterPro" id="IPR045135">
    <property type="entry name" value="Rpn7_N"/>
</dbReference>
<dbReference type="PANTHER" id="PTHR14145">
    <property type="entry name" value="26S PROTESOME SUBUNIT 6"/>
    <property type="match status" value="1"/>
</dbReference>
<sequence>MNEQRSQKAGIDGGQWSNLQLWCEVIDATPDADGHCIIGDDASLDSGILCPKHLRADGHVSLGRSACLGARAASAALREHCSAHLPSFWSLGCIRVVCNRAVHETVGAWRKRRSSGASRPVIAPYRRVVGASRADRRPTRRHASTRSGFSGVELGVRLRLNLLLQTLAHTHTRTVWAALMVTEGETQRDPILDLADLAFAVINGWKHVSELEQAIDTQLALPFYEKRVRPLLPSARVSEDALRERIASTIKQLQVRVQDAREHEGETEVREALEARSAFWARIGDIENATRSYEAAFQETVAVGPKLDICFALFRLGLAMEDRRLMRRELARARDLLAKGSDWERRNRLRVYDALHRMYCEGEWLEASEAFLDGLATFTATELLSFPQFVFYAVVCCLATRERPVLQERVASSPEVLQVIDNYPAVRDCLNAFVSCDYLRIMQTLPSILEQVRKERLLHRYEAFLGREIRLAAYAQYLRAYKSVSLTNMAAAFGVREAFLDAELARFINADRLSVKIDRITGIIVASRPDSRSGLYQEVLKHGDALLNRLQKLSRIIDV</sequence>
<dbReference type="OrthoDB" id="1452at2759"/>
<dbReference type="FunFam" id="1.25.40.570:FF:000005">
    <property type="entry name" value="26S proteasome regulatory subunit N7"/>
    <property type="match status" value="1"/>
</dbReference>
<dbReference type="InterPro" id="IPR000717">
    <property type="entry name" value="PCI_dom"/>
</dbReference>
<dbReference type="Proteomes" id="UP000007014">
    <property type="component" value="Chromosome 7"/>
</dbReference>
<proteinExistence type="predicted"/>
<dbReference type="PANTHER" id="PTHR14145:SF1">
    <property type="entry name" value="26S PROTEASOME NON-ATPASE REGULATORY SUBUNIT 6"/>
    <property type="match status" value="1"/>
</dbReference>
<dbReference type="InterPro" id="IPR049549">
    <property type="entry name" value="RPN7_PSMD6_C"/>
</dbReference>
<name>M1UQ80_CYAM1</name>
<dbReference type="Gramene" id="CMG170CT">
    <property type="protein sequence ID" value="CMG170CT"/>
    <property type="gene ID" value="CMG170C"/>
</dbReference>
<dbReference type="KEGG" id="cme:CYME_CMG170C"/>
<dbReference type="STRING" id="280699.M1UQ80"/>
<dbReference type="Pfam" id="PF10602">
    <property type="entry name" value="RPN7"/>
    <property type="match status" value="1"/>
</dbReference>
<dbReference type="Pfam" id="PF01399">
    <property type="entry name" value="PCI"/>
    <property type="match status" value="1"/>
</dbReference>
<dbReference type="SMART" id="SM00088">
    <property type="entry name" value="PINT"/>
    <property type="match status" value="1"/>
</dbReference>
<dbReference type="eggNOG" id="KOG0687">
    <property type="taxonomic scope" value="Eukaryota"/>
</dbReference>
<keyword evidence="1 3" id="KW-0647">Proteasome</keyword>